<organism evidence="12 13">
    <name type="scientific">Actinia tenebrosa</name>
    <name type="common">Australian red waratah sea anemone</name>
    <dbReference type="NCBI Taxonomy" id="6105"/>
    <lineage>
        <taxon>Eukaryota</taxon>
        <taxon>Metazoa</taxon>
        <taxon>Cnidaria</taxon>
        <taxon>Anthozoa</taxon>
        <taxon>Hexacorallia</taxon>
        <taxon>Actiniaria</taxon>
        <taxon>Actiniidae</taxon>
        <taxon>Actinia</taxon>
    </lineage>
</organism>
<gene>
    <name evidence="13" type="primary">LOC116294754</name>
</gene>
<evidence type="ECO:0000259" key="10">
    <source>
        <dbReference type="Pfam" id="PF25316"/>
    </source>
</evidence>
<dbReference type="InterPro" id="IPR014782">
    <property type="entry name" value="Peptidase_M1_dom"/>
</dbReference>
<dbReference type="GO" id="GO:0005669">
    <property type="term" value="C:transcription factor TFIID complex"/>
    <property type="evidence" value="ECO:0007669"/>
    <property type="project" value="InterPro"/>
</dbReference>
<feature type="domain" description="Peptidase M1 membrane alanine aminopeptidase" evidence="9">
    <location>
        <begin position="277"/>
        <end position="527"/>
    </location>
</feature>
<dbReference type="Gene3D" id="2.60.40.1730">
    <property type="entry name" value="tricorn interacting facor f3 domain"/>
    <property type="match status" value="1"/>
</dbReference>
<evidence type="ECO:0000259" key="9">
    <source>
        <dbReference type="Pfam" id="PF01433"/>
    </source>
</evidence>
<dbReference type="GO" id="GO:0051123">
    <property type="term" value="P:RNA polymerase II preinitiation complex assembly"/>
    <property type="evidence" value="ECO:0007669"/>
    <property type="project" value="UniProtKB-ARBA"/>
</dbReference>
<dbReference type="InterPro" id="IPR057345">
    <property type="entry name" value="Ig-like_TAF2"/>
</dbReference>
<evidence type="ECO:0000256" key="5">
    <source>
        <dbReference type="ARBA" id="ARBA00023163"/>
    </source>
</evidence>
<keyword evidence="6" id="KW-0539">Nucleus</keyword>
<feature type="compositionally biased region" description="Low complexity" evidence="8">
    <location>
        <begin position="412"/>
        <end position="429"/>
    </location>
</feature>
<proteinExistence type="inferred from homology"/>
<dbReference type="Gene3D" id="1.25.10.10">
    <property type="entry name" value="Leucine-rich Repeat Variant"/>
    <property type="match status" value="1"/>
</dbReference>
<dbReference type="CDD" id="cd09839">
    <property type="entry name" value="M1_like_TAF2"/>
    <property type="match status" value="1"/>
</dbReference>
<evidence type="ECO:0000313" key="13">
    <source>
        <dbReference type="RefSeq" id="XP_031558269.1"/>
    </source>
</evidence>
<evidence type="ECO:0000313" key="12">
    <source>
        <dbReference type="Proteomes" id="UP000515163"/>
    </source>
</evidence>
<dbReference type="InterPro" id="IPR037813">
    <property type="entry name" value="TAF2"/>
</dbReference>
<dbReference type="GO" id="GO:0008270">
    <property type="term" value="F:zinc ion binding"/>
    <property type="evidence" value="ECO:0007669"/>
    <property type="project" value="InterPro"/>
</dbReference>
<sequence length="1148" mass="129938">MSKQSHSSRNFKLVHQTLCITSIDFQRKCLFGFVELRILPLVHNLTRLKLNCKQCRIMRICIRDERKYDWYEAGFQLDDQRGKPICGDAKKRNLDYFLACQQNSVCDYDPDKGGGELTLRIPKEVQACAMERRPFRVSIEYSLDHPETGIQFITPKGEATMAERSAHLFTYGYGNSSRNWFPCVDSYSEVCTWSIDITTDKDMIAVSCGELTDQILSADEKSKTFQYVLNIPTCAPNIALAVGPFEVHVDPIMPEVTNFCLPGLLPYLKHTSAFLHDVFEFYEEHLSCRFPYAQYKQVFVDEAYDTKMTYASMGIFNTSLLHSPRIIDQTFQTRKVLAQALAEQFFGCYICMQDWSDAWLCSGISDYLYGLFVKKVFGNNEYRHYIMKENDLVCQYEMEGPGLPPLHSPLNTKTLTATGSSSSSTTTSDQTPIIPFSATHLHPQLIGVKQKEVALSKAHLVLRMIENRIGQEPLLQVFNKLLSLANTTAQPKVDPSLWKNLLASTSGFLKSISTVSGKDINVFVDQWICHTGIAKFHGSFVFNRKRNIVELDIKQDLSKGTVKYVGPLTVCIQELDGSFNHTVQIEDITSRHELPCHSKSRRNKKKKIPLMTGEEVDMNLDSMDSDSPVLWIRIDPEVTWLRHVSFEQPDYMWQYQLRHERDVMAQAKALEALAKFPTPATREALIDIVKQKECFYRIRQEACHCLAKVASSSADSWAGHAAMLNIFKNFYSSKSCPQIIRYNDFSNFLSYFLLKTLPVAIASIRNIHTQCPREILQFLLDLLKYNDNRINKYSDDYYIASLIDALATTVTPGVCMTSTTSTGKLVVKLKEETQLVLTEVTRRLNLEKLLPSYRYTVTVSCLKALRTLQVNGQVPADSKVFEYYSSYGHYEDVRKSAIDCLVESAKVERSEQVLSSLLNLAEKDPCPFIRHYILRSLAENPPFTRKTESPLCTVSVVEKLWQLMNTVNDARLRCDSCDVYNALFGRLTPTCVPAQGMGIVIDLKEKKIMNLSPLAIPGSPSGSVSDGESTASKKSHKRKRKTSRPHSPSDLSHIDSQPGTPMSMESACSEGAKLKLKIKFGNEESGVDSGAESRPKETDSGLPSELRKHKKKKKKHKHKDEKGKRKMSTSSSNYDSPLMFDANAVSSI</sequence>
<dbReference type="SUPFAM" id="SSF55486">
    <property type="entry name" value="Metalloproteases ('zincins'), catalytic domain"/>
    <property type="match status" value="1"/>
</dbReference>
<dbReference type="Proteomes" id="UP000515163">
    <property type="component" value="Unplaced"/>
</dbReference>
<dbReference type="FunFam" id="2.60.40.1730:FF:000003">
    <property type="entry name" value="Transcription initiation factor TFIID subunit 2"/>
    <property type="match status" value="1"/>
</dbReference>
<evidence type="ECO:0000256" key="7">
    <source>
        <dbReference type="ARBA" id="ARBA00033345"/>
    </source>
</evidence>
<dbReference type="OrthoDB" id="308861at2759"/>
<dbReference type="FunCoup" id="A0A6P8HPF3">
    <property type="interactions" value="2563"/>
</dbReference>
<comment type="similarity">
    <text evidence="2">Belongs to the TAF2 family.</text>
</comment>
<dbReference type="Pfam" id="PF01433">
    <property type="entry name" value="Peptidase_M1"/>
    <property type="match status" value="1"/>
</dbReference>
<dbReference type="InterPro" id="IPR042097">
    <property type="entry name" value="Aminopeptidase_N-like_N_sf"/>
</dbReference>
<feature type="region of interest" description="Disordered" evidence="8">
    <location>
        <begin position="1083"/>
        <end position="1148"/>
    </location>
</feature>
<evidence type="ECO:0000256" key="3">
    <source>
        <dbReference type="ARBA" id="ARBA00017363"/>
    </source>
</evidence>
<feature type="domain" description="Transcription initiation factor TFIID subunit 2 TPR repeats" evidence="11">
    <location>
        <begin position="650"/>
        <end position="1008"/>
    </location>
</feature>
<dbReference type="InterPro" id="IPR057991">
    <property type="entry name" value="TPR_TAF2_C"/>
</dbReference>
<keyword evidence="5" id="KW-0804">Transcription</keyword>
<name>A0A6P8HPF3_ACTTE</name>
<dbReference type="InterPro" id="IPR011989">
    <property type="entry name" value="ARM-like"/>
</dbReference>
<feature type="region of interest" description="Disordered" evidence="8">
    <location>
        <begin position="407"/>
        <end position="429"/>
    </location>
</feature>
<dbReference type="GeneID" id="116294754"/>
<dbReference type="Pfam" id="PF25577">
    <property type="entry name" value="TPR_TAF2_C"/>
    <property type="match status" value="1"/>
</dbReference>
<dbReference type="InterPro" id="IPR016024">
    <property type="entry name" value="ARM-type_fold"/>
</dbReference>
<evidence type="ECO:0000256" key="1">
    <source>
        <dbReference type="ARBA" id="ARBA00004123"/>
    </source>
</evidence>
<evidence type="ECO:0000256" key="4">
    <source>
        <dbReference type="ARBA" id="ARBA00023015"/>
    </source>
</evidence>
<dbReference type="SUPFAM" id="SSF48371">
    <property type="entry name" value="ARM repeat"/>
    <property type="match status" value="1"/>
</dbReference>
<dbReference type="PANTHER" id="PTHR15137:SF9">
    <property type="entry name" value="TRANSCRIPTION INITIATION FACTOR TFIID SUBUNIT 2"/>
    <property type="match status" value="1"/>
</dbReference>
<evidence type="ECO:0000256" key="8">
    <source>
        <dbReference type="SAM" id="MobiDB-lite"/>
    </source>
</evidence>
<evidence type="ECO:0000256" key="6">
    <source>
        <dbReference type="ARBA" id="ARBA00023242"/>
    </source>
</evidence>
<dbReference type="PANTHER" id="PTHR15137">
    <property type="entry name" value="TRANSCRIPTION INITIATION FACTOR TFIID"/>
    <property type="match status" value="1"/>
</dbReference>
<dbReference type="RefSeq" id="XP_031558269.1">
    <property type="nucleotide sequence ID" value="XM_031702409.1"/>
</dbReference>
<feature type="domain" description="Transcription initiation factor TFIID subunit 2 Ig-like" evidence="10">
    <location>
        <begin position="532"/>
        <end position="649"/>
    </location>
</feature>
<dbReference type="InterPro" id="IPR027268">
    <property type="entry name" value="Peptidase_M4/M1_CTD_sf"/>
</dbReference>
<dbReference type="SUPFAM" id="SSF63737">
    <property type="entry name" value="Leukotriene A4 hydrolase N-terminal domain"/>
    <property type="match status" value="1"/>
</dbReference>
<evidence type="ECO:0000259" key="11">
    <source>
        <dbReference type="Pfam" id="PF25577"/>
    </source>
</evidence>
<dbReference type="GO" id="GO:0000976">
    <property type="term" value="F:transcription cis-regulatory region binding"/>
    <property type="evidence" value="ECO:0007669"/>
    <property type="project" value="UniProtKB-ARBA"/>
</dbReference>
<keyword evidence="4" id="KW-0805">Transcription regulation</keyword>
<feature type="region of interest" description="Disordered" evidence="8">
    <location>
        <begin position="1014"/>
        <end position="1068"/>
    </location>
</feature>
<dbReference type="GO" id="GO:0008237">
    <property type="term" value="F:metallopeptidase activity"/>
    <property type="evidence" value="ECO:0007669"/>
    <property type="project" value="InterPro"/>
</dbReference>
<dbReference type="GO" id="GO:0003682">
    <property type="term" value="F:chromatin binding"/>
    <property type="evidence" value="ECO:0007669"/>
    <property type="project" value="TreeGrafter"/>
</dbReference>
<comment type="subcellular location">
    <subcellularLocation>
        <location evidence="1">Nucleus</location>
    </subcellularLocation>
</comment>
<dbReference type="AlphaFoldDB" id="A0A6P8HPF3"/>
<accession>A0A6P8HPF3</accession>
<dbReference type="KEGG" id="aten:116294754"/>
<evidence type="ECO:0000256" key="2">
    <source>
        <dbReference type="ARBA" id="ARBA00010937"/>
    </source>
</evidence>
<dbReference type="InParanoid" id="A0A6P8HPF3"/>
<reference evidence="13" key="1">
    <citation type="submission" date="2025-08" db="UniProtKB">
        <authorList>
            <consortium name="RefSeq"/>
        </authorList>
    </citation>
    <scope>IDENTIFICATION</scope>
    <source>
        <tissue evidence="13">Tentacle</tissue>
    </source>
</reference>
<protein>
    <recommendedName>
        <fullName evidence="3">Transcription initiation factor TFIID subunit 2</fullName>
    </recommendedName>
    <alternativeName>
        <fullName evidence="7">Transcription initiation factor TFIID 150 kDa subunit</fullName>
    </alternativeName>
</protein>
<feature type="compositionally biased region" description="Basic residues" evidence="8">
    <location>
        <begin position="1107"/>
        <end position="1127"/>
    </location>
</feature>
<dbReference type="Gene3D" id="1.10.390.10">
    <property type="entry name" value="Neutral Protease Domain 2"/>
    <property type="match status" value="1"/>
</dbReference>
<dbReference type="Pfam" id="PF25316">
    <property type="entry name" value="TAF2_3rd"/>
    <property type="match status" value="1"/>
</dbReference>
<keyword evidence="12" id="KW-1185">Reference proteome</keyword>
<feature type="compositionally biased region" description="Basic residues" evidence="8">
    <location>
        <begin position="1033"/>
        <end position="1044"/>
    </location>
</feature>
<dbReference type="GO" id="GO:0016251">
    <property type="term" value="F:RNA polymerase II general transcription initiation factor activity"/>
    <property type="evidence" value="ECO:0007669"/>
    <property type="project" value="TreeGrafter"/>
</dbReference>